<dbReference type="Pfam" id="PF02028">
    <property type="entry name" value="BCCT"/>
    <property type="match status" value="1"/>
</dbReference>
<evidence type="ECO:0000256" key="6">
    <source>
        <dbReference type="ARBA" id="ARBA00023136"/>
    </source>
</evidence>
<evidence type="ECO:0000313" key="9">
    <source>
        <dbReference type="EMBL" id="NBI54254.1"/>
    </source>
</evidence>
<dbReference type="NCBIfam" id="TIGR00842">
    <property type="entry name" value="bcct"/>
    <property type="match status" value="1"/>
</dbReference>
<dbReference type="PANTHER" id="PTHR30047:SF12">
    <property type="entry name" value="BCCT-FAMILY TRANSPORTER"/>
    <property type="match status" value="1"/>
</dbReference>
<feature type="transmembrane region" description="Helical" evidence="8">
    <location>
        <begin position="259"/>
        <end position="279"/>
    </location>
</feature>
<keyword evidence="2" id="KW-0813">Transport</keyword>
<evidence type="ECO:0000256" key="5">
    <source>
        <dbReference type="ARBA" id="ARBA00022989"/>
    </source>
</evidence>
<gene>
    <name evidence="9" type="ORF">EIZ48_17040</name>
</gene>
<sequence length="545" mass="59607">MYSERKIDKPLMAISLSVILFVVVGLTLFPEQGNALASQLFNTLTNQFGEVFLFFGFFSVIFLAKIALGKYGEIKLGNDKPEYSQFTYLAMMVCAGLGSATVYWAFVEWGYYYMTPPFGVEPYSPMAAEWATSYNMFHWGISAWSLYCIASLPVAYSFHVKKNPQLKLSAVCESIMGRFYNPVIGKVIDTIFIFSCVGAMGITLGLSVPMVTEGIAYLLGVENSFAMNVGLMLFITALFSVSSYVGIEKGMAKLSDMNTKLAVIFVLLILIVGPTSFIINQMTNGYGLMLQNFIRMSLWTDPVEGGSFPTSWTVFYWAYWMTYVPFMALFVTKVSKGRKLKEVIGSMVIGGSAGCFIFFGVLGSFSMNVHLTEIVDVTRSITENGGSATVIAVLNTLPASSLFIIIFAIMSTLFLATTLDSASFTLAATAANQLDENANPPTALRLFWCLILAAVPLTMMFIDAPLNTVQTLAIVTSLPLMIVIFIMLYGFNKWLKEDFGGETEIVANQSTSKVTNAAKTESTSNTTASADDSQAAYMSPSTNEG</sequence>
<proteinExistence type="predicted"/>
<accession>A0ABW9YKB0</accession>
<evidence type="ECO:0000256" key="4">
    <source>
        <dbReference type="ARBA" id="ARBA00022692"/>
    </source>
</evidence>
<keyword evidence="10" id="KW-1185">Reference proteome</keyword>
<evidence type="ECO:0000313" key="10">
    <source>
        <dbReference type="Proteomes" id="UP000738517"/>
    </source>
</evidence>
<dbReference type="RefSeq" id="WP_160653907.1">
    <property type="nucleotide sequence ID" value="NZ_RSEJ01000018.1"/>
</dbReference>
<feature type="transmembrane region" description="Helical" evidence="8">
    <location>
        <begin position="314"/>
        <end position="331"/>
    </location>
</feature>
<reference evidence="9 10" key="1">
    <citation type="journal article" date="2017" name="Int. J. Syst. Evol. Microbiol.">
        <title>Photobacterium alginatilyticum sp. nov., a marine bacterium isolated from bottom seawater.</title>
        <authorList>
            <person name="Wang X."/>
            <person name="Wang Y."/>
            <person name="Yang X."/>
            <person name="Sun H."/>
            <person name="Li B."/>
            <person name="Zhang X.H."/>
        </authorList>
    </citation>
    <scope>NUCLEOTIDE SEQUENCE [LARGE SCALE GENOMIC DNA]</scope>
    <source>
        <strain evidence="9 10">P03D4</strain>
    </source>
</reference>
<evidence type="ECO:0000256" key="8">
    <source>
        <dbReference type="SAM" id="Phobius"/>
    </source>
</evidence>
<dbReference type="EMBL" id="RSEJ01000018">
    <property type="protein sequence ID" value="NBI54254.1"/>
    <property type="molecule type" value="Genomic_DNA"/>
</dbReference>
<name>A0ABW9YKB0_9GAMM</name>
<organism evidence="9 10">
    <name type="scientific">Photobacterium alginatilyticum</name>
    <dbReference type="NCBI Taxonomy" id="1775171"/>
    <lineage>
        <taxon>Bacteria</taxon>
        <taxon>Pseudomonadati</taxon>
        <taxon>Pseudomonadota</taxon>
        <taxon>Gammaproteobacteria</taxon>
        <taxon>Vibrionales</taxon>
        <taxon>Vibrionaceae</taxon>
        <taxon>Photobacterium</taxon>
    </lineage>
</organism>
<evidence type="ECO:0000256" key="7">
    <source>
        <dbReference type="SAM" id="MobiDB-lite"/>
    </source>
</evidence>
<feature type="transmembrane region" description="Helical" evidence="8">
    <location>
        <begin position="136"/>
        <end position="158"/>
    </location>
</feature>
<comment type="caution">
    <text evidence="9">The sequence shown here is derived from an EMBL/GenBank/DDBJ whole genome shotgun (WGS) entry which is preliminary data.</text>
</comment>
<evidence type="ECO:0000256" key="1">
    <source>
        <dbReference type="ARBA" id="ARBA00004651"/>
    </source>
</evidence>
<feature type="transmembrane region" description="Helical" evidence="8">
    <location>
        <begin position="402"/>
        <end position="431"/>
    </location>
</feature>
<evidence type="ECO:0000256" key="3">
    <source>
        <dbReference type="ARBA" id="ARBA00022475"/>
    </source>
</evidence>
<keyword evidence="3" id="KW-1003">Cell membrane</keyword>
<feature type="compositionally biased region" description="Low complexity" evidence="7">
    <location>
        <begin position="515"/>
        <end position="536"/>
    </location>
</feature>
<dbReference type="PANTHER" id="PTHR30047">
    <property type="entry name" value="HIGH-AFFINITY CHOLINE TRANSPORT PROTEIN-RELATED"/>
    <property type="match status" value="1"/>
</dbReference>
<keyword evidence="5 8" id="KW-1133">Transmembrane helix</keyword>
<feature type="transmembrane region" description="Helical" evidence="8">
    <location>
        <begin position="468"/>
        <end position="491"/>
    </location>
</feature>
<feature type="transmembrane region" description="Helical" evidence="8">
    <location>
        <begin position="12"/>
        <end position="29"/>
    </location>
</feature>
<dbReference type="InterPro" id="IPR000060">
    <property type="entry name" value="BCCT_transptr"/>
</dbReference>
<keyword evidence="4 8" id="KW-0812">Transmembrane</keyword>
<comment type="subcellular location">
    <subcellularLocation>
        <location evidence="1">Cell membrane</location>
        <topology evidence="1">Multi-pass membrane protein</topology>
    </subcellularLocation>
</comment>
<feature type="transmembrane region" description="Helical" evidence="8">
    <location>
        <begin position="179"/>
        <end position="205"/>
    </location>
</feature>
<feature type="transmembrane region" description="Helical" evidence="8">
    <location>
        <begin position="88"/>
        <end position="106"/>
    </location>
</feature>
<evidence type="ECO:0000256" key="2">
    <source>
        <dbReference type="ARBA" id="ARBA00022448"/>
    </source>
</evidence>
<keyword evidence="6 8" id="KW-0472">Membrane</keyword>
<dbReference type="Proteomes" id="UP000738517">
    <property type="component" value="Unassembled WGS sequence"/>
</dbReference>
<feature type="transmembrane region" description="Helical" evidence="8">
    <location>
        <begin position="443"/>
        <end position="462"/>
    </location>
</feature>
<feature type="transmembrane region" description="Helical" evidence="8">
    <location>
        <begin position="343"/>
        <end position="365"/>
    </location>
</feature>
<feature type="transmembrane region" description="Helical" evidence="8">
    <location>
        <begin position="225"/>
        <end position="247"/>
    </location>
</feature>
<protein>
    <submittedName>
        <fullName evidence="9">BCCT family transporter</fullName>
    </submittedName>
</protein>
<feature type="region of interest" description="Disordered" evidence="7">
    <location>
        <begin position="511"/>
        <end position="545"/>
    </location>
</feature>
<feature type="transmembrane region" description="Helical" evidence="8">
    <location>
        <begin position="49"/>
        <end position="68"/>
    </location>
</feature>